<dbReference type="PROSITE" id="PS00237">
    <property type="entry name" value="G_PROTEIN_RECEP_F1_1"/>
    <property type="match status" value="1"/>
</dbReference>
<dbReference type="PANTHER" id="PTHR26453">
    <property type="entry name" value="OLFACTORY RECEPTOR"/>
    <property type="match status" value="1"/>
</dbReference>
<feature type="transmembrane region" description="Helical" evidence="13">
    <location>
        <begin position="27"/>
        <end position="53"/>
    </location>
</feature>
<keyword evidence="5 12" id="KW-0812">Transmembrane</keyword>
<keyword evidence="7 13" id="KW-1133">Transmembrane helix</keyword>
<feature type="domain" description="G-protein coupled receptors family 1 profile" evidence="14">
    <location>
        <begin position="42"/>
        <end position="293"/>
    </location>
</feature>
<keyword evidence="6 13" id="KW-0552">Olfaction</keyword>
<feature type="transmembrane region" description="Helical" evidence="13">
    <location>
        <begin position="143"/>
        <end position="170"/>
    </location>
</feature>
<comment type="subcellular location">
    <subcellularLocation>
        <location evidence="1 13">Cell membrane</location>
        <topology evidence="1 13">Multi-pass membrane protein</topology>
    </subcellularLocation>
</comment>
<keyword evidence="8 12" id="KW-0297">G-protein coupled receptor</keyword>
<sequence length="317" mass="36124">MKITENQTVNPQFYFQPFTTIPEMKWLIFWTFLILYLFCLIGNVSIAFTIYTVRSLHTPMYFFLANLAFLEIGHSCTVAPLTLANLASMRKIFISLSGCGTQLFFFTLLGGSDCILLAVMAYDRCMAICRPLNYPLIMTWRMCISLVVGTWVMSGFLSFQLCLLILTLTFCGNKISIRNFFCDFPALMKVACMNTHAQQLGLFITSTIYLTIPFTLICMSYAFITMTILRIPSALGRQRAFSTCSSHIMVVLMQYSCSSLIYIFPVSCFSALQAQVIAVFFTFVTPVLNPLIYSLRSKELKEAMKRSLRRIMLPQKK</sequence>
<evidence type="ECO:0000256" key="8">
    <source>
        <dbReference type="ARBA" id="ARBA00023040"/>
    </source>
</evidence>
<dbReference type="GO" id="GO:0004984">
    <property type="term" value="F:olfactory receptor activity"/>
    <property type="evidence" value="ECO:0007669"/>
    <property type="project" value="InterPro"/>
</dbReference>
<dbReference type="InterPro" id="IPR000725">
    <property type="entry name" value="Olfact_rcpt"/>
</dbReference>
<name>A0A8C6X1K8_NAJNA</name>
<evidence type="ECO:0000259" key="14">
    <source>
        <dbReference type="PROSITE" id="PS50262"/>
    </source>
</evidence>
<dbReference type="PRINTS" id="PR00245">
    <property type="entry name" value="OLFACTORYR"/>
</dbReference>
<dbReference type="InterPro" id="IPR000276">
    <property type="entry name" value="GPCR_Rhodpsn"/>
</dbReference>
<dbReference type="OMA" id="PFTLICM"/>
<keyword evidence="9 13" id="KW-0472">Membrane</keyword>
<keyword evidence="10 12" id="KW-0675">Receptor</keyword>
<evidence type="ECO:0000256" key="3">
    <source>
        <dbReference type="ARBA" id="ARBA00022475"/>
    </source>
</evidence>
<evidence type="ECO:0000256" key="10">
    <source>
        <dbReference type="ARBA" id="ARBA00023170"/>
    </source>
</evidence>
<keyword evidence="3 13" id="KW-1003">Cell membrane</keyword>
<evidence type="ECO:0000313" key="16">
    <source>
        <dbReference type="Proteomes" id="UP000694559"/>
    </source>
</evidence>
<keyword evidence="11 12" id="KW-0807">Transducer</keyword>
<evidence type="ECO:0000256" key="1">
    <source>
        <dbReference type="ARBA" id="ARBA00004651"/>
    </source>
</evidence>
<evidence type="ECO:0000256" key="6">
    <source>
        <dbReference type="ARBA" id="ARBA00022725"/>
    </source>
</evidence>
<evidence type="ECO:0000313" key="15">
    <source>
        <dbReference type="Ensembl" id="ENSNNAP00000002124.1"/>
    </source>
</evidence>
<keyword evidence="16" id="KW-1185">Reference proteome</keyword>
<evidence type="ECO:0000256" key="13">
    <source>
        <dbReference type="RuleBase" id="RU363047"/>
    </source>
</evidence>
<evidence type="ECO:0000256" key="7">
    <source>
        <dbReference type="ARBA" id="ARBA00022989"/>
    </source>
</evidence>
<accession>A0A8C6X1K8</accession>
<dbReference type="GO" id="GO:0005886">
    <property type="term" value="C:plasma membrane"/>
    <property type="evidence" value="ECO:0007669"/>
    <property type="project" value="UniProtKB-SubCell"/>
</dbReference>
<feature type="transmembrane region" description="Helical" evidence="13">
    <location>
        <begin position="60"/>
        <end position="83"/>
    </location>
</feature>
<keyword evidence="4 13" id="KW-0716">Sensory transduction</keyword>
<evidence type="ECO:0000256" key="9">
    <source>
        <dbReference type="ARBA" id="ARBA00023136"/>
    </source>
</evidence>
<dbReference type="CDD" id="cd15225">
    <property type="entry name" value="7tmA_OR10A-like"/>
    <property type="match status" value="1"/>
</dbReference>
<evidence type="ECO:0000256" key="5">
    <source>
        <dbReference type="ARBA" id="ARBA00022692"/>
    </source>
</evidence>
<evidence type="ECO:0000256" key="11">
    <source>
        <dbReference type="ARBA" id="ARBA00023224"/>
    </source>
</evidence>
<dbReference type="Gene3D" id="1.20.1070.10">
    <property type="entry name" value="Rhodopsin 7-helix transmembrane proteins"/>
    <property type="match status" value="1"/>
</dbReference>
<dbReference type="FunFam" id="1.20.1070.10:FF:000001">
    <property type="entry name" value="Olfactory receptor"/>
    <property type="match status" value="1"/>
</dbReference>
<dbReference type="GO" id="GO:0004930">
    <property type="term" value="F:G protein-coupled receptor activity"/>
    <property type="evidence" value="ECO:0007669"/>
    <property type="project" value="UniProtKB-KW"/>
</dbReference>
<evidence type="ECO:0000256" key="12">
    <source>
        <dbReference type="RuleBase" id="RU000688"/>
    </source>
</evidence>
<feature type="transmembrane region" description="Helical" evidence="13">
    <location>
        <begin position="241"/>
        <end position="264"/>
    </location>
</feature>
<dbReference type="GeneTree" id="ENSGT01140000282524"/>
<protein>
    <recommendedName>
        <fullName evidence="13">Olfactory receptor</fullName>
    </recommendedName>
</protein>
<evidence type="ECO:0000256" key="2">
    <source>
        <dbReference type="ARBA" id="ARBA00010663"/>
    </source>
</evidence>
<dbReference type="Ensembl" id="ENSNNAT00000002232.1">
    <property type="protein sequence ID" value="ENSNNAP00000002124.1"/>
    <property type="gene ID" value="ENSNNAG00000001491.1"/>
</dbReference>
<dbReference type="AlphaFoldDB" id="A0A8C6X1K8"/>
<dbReference type="SUPFAM" id="SSF81321">
    <property type="entry name" value="Family A G protein-coupled receptor-like"/>
    <property type="match status" value="1"/>
</dbReference>
<proteinExistence type="inferred from homology"/>
<feature type="transmembrane region" description="Helical" evidence="13">
    <location>
        <begin position="276"/>
        <end position="295"/>
    </location>
</feature>
<dbReference type="InterPro" id="IPR017452">
    <property type="entry name" value="GPCR_Rhodpsn_7TM"/>
</dbReference>
<gene>
    <name evidence="15" type="primary">OR10V1</name>
</gene>
<dbReference type="Proteomes" id="UP000694559">
    <property type="component" value="Unplaced"/>
</dbReference>
<feature type="transmembrane region" description="Helical" evidence="13">
    <location>
        <begin position="208"/>
        <end position="229"/>
    </location>
</feature>
<comment type="similarity">
    <text evidence="2 12">Belongs to the G-protein coupled receptor 1 family.</text>
</comment>
<feature type="transmembrane region" description="Helical" evidence="13">
    <location>
        <begin position="103"/>
        <end position="122"/>
    </location>
</feature>
<organism evidence="15 16">
    <name type="scientific">Naja naja</name>
    <name type="common">Indian cobra</name>
    <dbReference type="NCBI Taxonomy" id="35670"/>
    <lineage>
        <taxon>Eukaryota</taxon>
        <taxon>Metazoa</taxon>
        <taxon>Chordata</taxon>
        <taxon>Craniata</taxon>
        <taxon>Vertebrata</taxon>
        <taxon>Euteleostomi</taxon>
        <taxon>Lepidosauria</taxon>
        <taxon>Squamata</taxon>
        <taxon>Bifurcata</taxon>
        <taxon>Unidentata</taxon>
        <taxon>Episquamata</taxon>
        <taxon>Toxicofera</taxon>
        <taxon>Serpentes</taxon>
        <taxon>Colubroidea</taxon>
        <taxon>Elapidae</taxon>
        <taxon>Elapinae</taxon>
        <taxon>Naja</taxon>
    </lineage>
</organism>
<dbReference type="FunFam" id="1.10.1220.70:FF:000001">
    <property type="entry name" value="Olfactory receptor"/>
    <property type="match status" value="1"/>
</dbReference>
<dbReference type="OrthoDB" id="9975554at2759"/>
<evidence type="ECO:0000256" key="4">
    <source>
        <dbReference type="ARBA" id="ARBA00022606"/>
    </source>
</evidence>
<reference evidence="15" key="2">
    <citation type="submission" date="2025-09" db="UniProtKB">
        <authorList>
            <consortium name="Ensembl"/>
        </authorList>
    </citation>
    <scope>IDENTIFICATION</scope>
</reference>
<dbReference type="PRINTS" id="PR00237">
    <property type="entry name" value="GPCRRHODOPSN"/>
</dbReference>
<reference evidence="15" key="1">
    <citation type="submission" date="2025-08" db="UniProtKB">
        <authorList>
            <consortium name="Ensembl"/>
        </authorList>
    </citation>
    <scope>IDENTIFICATION</scope>
</reference>
<dbReference type="Pfam" id="PF13853">
    <property type="entry name" value="7tm_4"/>
    <property type="match status" value="1"/>
</dbReference>
<dbReference type="PROSITE" id="PS50262">
    <property type="entry name" value="G_PROTEIN_RECEP_F1_2"/>
    <property type="match status" value="1"/>
</dbReference>